<dbReference type="RefSeq" id="WP_271189233.1">
    <property type="nucleotide sequence ID" value="NZ_BSFP01000021.1"/>
</dbReference>
<evidence type="ECO:0000259" key="2">
    <source>
        <dbReference type="Pfam" id="PF00501"/>
    </source>
</evidence>
<dbReference type="InterPro" id="IPR042099">
    <property type="entry name" value="ANL_N_sf"/>
</dbReference>
<name>A0A9W6KJ54_9ACTN</name>
<comment type="caution">
    <text evidence="4">The sequence shown here is derived from an EMBL/GenBank/DDBJ whole genome shotgun (WGS) entry which is preliminary data.</text>
</comment>
<dbReference type="InterPro" id="IPR000873">
    <property type="entry name" value="AMP-dep_synth/lig_dom"/>
</dbReference>
<feature type="domain" description="AMP-binding enzyme C-terminal" evidence="3">
    <location>
        <begin position="383"/>
        <end position="458"/>
    </location>
</feature>
<dbReference type="GO" id="GO:0043041">
    <property type="term" value="P:amino acid activation for nonribosomal peptide biosynthetic process"/>
    <property type="evidence" value="ECO:0007669"/>
    <property type="project" value="TreeGrafter"/>
</dbReference>
<evidence type="ECO:0000313" key="5">
    <source>
        <dbReference type="Proteomes" id="UP001143480"/>
    </source>
</evidence>
<protein>
    <recommendedName>
        <fullName evidence="6">Amino acid adenylation domain-containing protein</fullName>
    </recommendedName>
</protein>
<keyword evidence="5" id="KW-1185">Reference proteome</keyword>
<dbReference type="GO" id="GO:0044550">
    <property type="term" value="P:secondary metabolite biosynthetic process"/>
    <property type="evidence" value="ECO:0007669"/>
    <property type="project" value="TreeGrafter"/>
</dbReference>
<dbReference type="AlphaFoldDB" id="A0A9W6KJ54"/>
<dbReference type="InterPro" id="IPR045851">
    <property type="entry name" value="AMP-bd_C_sf"/>
</dbReference>
<sequence length="481" mass="50697">MDMHAADVLDLIEPWFRRSPGRVALIGSGQRFTYGELDELSADVARQLRRAGVRSGAGVIVRGRPSPWAVIAMLGALRAGARYVPIDGNFPPGRQRAMADSSGARLALSQSGVDERPALEAVDGPDRPADTAPGVAYTCFTSGSTGVPKRVDVPVAALAYSTAARLHHYPEPLTGFLMCSSISFDSSVAGIYWTLACGASLIVAGDRPAGLVAIARAAVAQHASHLLMIPSLYRMLISGGLADMLGSLRVAIVAGETCPPGLVATHFTRLPRARLYNEYGPTECTVWSTVHACTEQDANAEHVPIGRPIHGTTVHLRDARGAPVDAGAVGELWVEGPGVALPDTQGFYRTGDLGRLRPDGLLEFHGRIDAQLKLGGARIEIGEIEDGLLRHPEISAAAVGVADRTAARPVLAAYVVPGPGSCPDGATLRQHLLGYLPAAAIPAYVELVEDLPRKPNGKVDRRRLDELTARRAAASPPPAPV</sequence>
<organism evidence="4 5">
    <name type="scientific">Dactylosporangium matsuzakiense</name>
    <dbReference type="NCBI Taxonomy" id="53360"/>
    <lineage>
        <taxon>Bacteria</taxon>
        <taxon>Bacillati</taxon>
        <taxon>Actinomycetota</taxon>
        <taxon>Actinomycetes</taxon>
        <taxon>Micromonosporales</taxon>
        <taxon>Micromonosporaceae</taxon>
        <taxon>Dactylosporangium</taxon>
    </lineage>
</organism>
<proteinExistence type="predicted"/>
<dbReference type="EMBL" id="BSFP01000021">
    <property type="protein sequence ID" value="GLL02148.1"/>
    <property type="molecule type" value="Genomic_DNA"/>
</dbReference>
<dbReference type="Proteomes" id="UP001143480">
    <property type="component" value="Unassembled WGS sequence"/>
</dbReference>
<evidence type="ECO:0000259" key="3">
    <source>
        <dbReference type="Pfam" id="PF13193"/>
    </source>
</evidence>
<dbReference type="InterPro" id="IPR025110">
    <property type="entry name" value="AMP-bd_C"/>
</dbReference>
<feature type="domain" description="AMP-dependent synthetase/ligase" evidence="2">
    <location>
        <begin position="15"/>
        <end position="340"/>
    </location>
</feature>
<accession>A0A9W6KJ54</accession>
<feature type="region of interest" description="Disordered" evidence="1">
    <location>
        <begin position="454"/>
        <end position="481"/>
    </location>
</feature>
<dbReference type="Pfam" id="PF00501">
    <property type="entry name" value="AMP-binding"/>
    <property type="match status" value="1"/>
</dbReference>
<gene>
    <name evidence="4" type="ORF">GCM10017581_038900</name>
</gene>
<dbReference type="Pfam" id="PF13193">
    <property type="entry name" value="AMP-binding_C"/>
    <property type="match status" value="1"/>
</dbReference>
<dbReference type="CDD" id="cd05930">
    <property type="entry name" value="A_NRPS"/>
    <property type="match status" value="1"/>
</dbReference>
<dbReference type="PANTHER" id="PTHR45527">
    <property type="entry name" value="NONRIBOSOMAL PEPTIDE SYNTHETASE"/>
    <property type="match status" value="1"/>
</dbReference>
<dbReference type="Gene3D" id="3.40.50.12780">
    <property type="entry name" value="N-terminal domain of ligase-like"/>
    <property type="match status" value="1"/>
</dbReference>
<evidence type="ECO:0008006" key="6">
    <source>
        <dbReference type="Google" id="ProtNLM"/>
    </source>
</evidence>
<dbReference type="SUPFAM" id="SSF56801">
    <property type="entry name" value="Acetyl-CoA synthetase-like"/>
    <property type="match status" value="1"/>
</dbReference>
<dbReference type="Gene3D" id="3.30.300.30">
    <property type="match status" value="1"/>
</dbReference>
<dbReference type="GO" id="GO:0005737">
    <property type="term" value="C:cytoplasm"/>
    <property type="evidence" value="ECO:0007669"/>
    <property type="project" value="TreeGrafter"/>
</dbReference>
<reference evidence="4" key="2">
    <citation type="submission" date="2023-01" db="EMBL/GenBank/DDBJ databases">
        <authorList>
            <person name="Sun Q."/>
            <person name="Evtushenko L."/>
        </authorList>
    </citation>
    <scope>NUCLEOTIDE SEQUENCE</scope>
    <source>
        <strain evidence="4">VKM Ac-1321</strain>
    </source>
</reference>
<feature type="compositionally biased region" description="Basic and acidic residues" evidence="1">
    <location>
        <begin position="454"/>
        <end position="469"/>
    </location>
</feature>
<dbReference type="GO" id="GO:0031177">
    <property type="term" value="F:phosphopantetheine binding"/>
    <property type="evidence" value="ECO:0007669"/>
    <property type="project" value="TreeGrafter"/>
</dbReference>
<evidence type="ECO:0000313" key="4">
    <source>
        <dbReference type="EMBL" id="GLL02148.1"/>
    </source>
</evidence>
<evidence type="ECO:0000256" key="1">
    <source>
        <dbReference type="SAM" id="MobiDB-lite"/>
    </source>
</evidence>
<dbReference type="PANTHER" id="PTHR45527:SF1">
    <property type="entry name" value="FATTY ACID SYNTHASE"/>
    <property type="match status" value="1"/>
</dbReference>
<reference evidence="4" key="1">
    <citation type="journal article" date="2014" name="Int. J. Syst. Evol. Microbiol.">
        <title>Complete genome sequence of Corynebacterium casei LMG S-19264T (=DSM 44701T), isolated from a smear-ripened cheese.</title>
        <authorList>
            <consortium name="US DOE Joint Genome Institute (JGI-PGF)"/>
            <person name="Walter F."/>
            <person name="Albersmeier A."/>
            <person name="Kalinowski J."/>
            <person name="Ruckert C."/>
        </authorList>
    </citation>
    <scope>NUCLEOTIDE SEQUENCE</scope>
    <source>
        <strain evidence="4">VKM Ac-1321</strain>
    </source>
</reference>